<proteinExistence type="predicted"/>
<geneLocation type="mitochondrion" evidence="1"/>
<dbReference type="AlphaFoldDB" id="A0A1Y0B3G7"/>
<keyword evidence="1" id="KW-0496">Mitochondrion</keyword>
<organism evidence="1">
    <name type="scientific">Utricularia reniformis</name>
    <dbReference type="NCBI Taxonomy" id="192314"/>
    <lineage>
        <taxon>Eukaryota</taxon>
        <taxon>Viridiplantae</taxon>
        <taxon>Streptophyta</taxon>
        <taxon>Embryophyta</taxon>
        <taxon>Tracheophyta</taxon>
        <taxon>Spermatophyta</taxon>
        <taxon>Magnoliopsida</taxon>
        <taxon>eudicotyledons</taxon>
        <taxon>Gunneridae</taxon>
        <taxon>Pentapetalae</taxon>
        <taxon>asterids</taxon>
        <taxon>lamiids</taxon>
        <taxon>Lamiales</taxon>
        <taxon>Lentibulariaceae</taxon>
        <taxon>Utricularia</taxon>
    </lineage>
</organism>
<protein>
    <submittedName>
        <fullName evidence="1">Uncharacterized protein</fullName>
    </submittedName>
</protein>
<sequence>MIIPSPTWMCMRRKLLTDIDYRYQRFYLNVEDCTEPRVKRSIA</sequence>
<evidence type="ECO:0000313" key="1">
    <source>
        <dbReference type="EMBL" id="ART31996.1"/>
    </source>
</evidence>
<gene>
    <name evidence="1" type="ORF">AEK19_MT1825</name>
</gene>
<accession>A0A1Y0B3G7</accession>
<name>A0A1Y0B3G7_9LAMI</name>
<dbReference type="EMBL" id="KY774314">
    <property type="protein sequence ID" value="ART31996.1"/>
    <property type="molecule type" value="Genomic_DNA"/>
</dbReference>
<reference evidence="1" key="1">
    <citation type="submission" date="2017-03" db="EMBL/GenBank/DDBJ databases">
        <title>The mitochondrial genome of the carnivorous plant Utricularia reniformis (Lentibulariaceae): structure, comparative analysis and evolutionary landmarks.</title>
        <authorList>
            <person name="Silva S.R."/>
            <person name="Alvarenga D.O."/>
            <person name="Michael T.P."/>
            <person name="Miranda V.F.O."/>
            <person name="Varani A.M."/>
        </authorList>
    </citation>
    <scope>NUCLEOTIDE SEQUENCE</scope>
</reference>